<dbReference type="Proteomes" id="UP001044222">
    <property type="component" value="Chromosome 10"/>
</dbReference>
<dbReference type="InterPro" id="IPR013032">
    <property type="entry name" value="EGF-like_CS"/>
</dbReference>
<dbReference type="GO" id="GO:0045197">
    <property type="term" value="P:establishment or maintenance of epithelial cell apical/basal polarity"/>
    <property type="evidence" value="ECO:0007669"/>
    <property type="project" value="TreeGrafter"/>
</dbReference>
<keyword evidence="13" id="KW-0966">Cell projection</keyword>
<dbReference type="GO" id="GO:0005911">
    <property type="term" value="C:cell-cell junction"/>
    <property type="evidence" value="ECO:0007669"/>
    <property type="project" value="UniProtKB-ARBA"/>
</dbReference>
<evidence type="ECO:0000256" key="12">
    <source>
        <dbReference type="ARBA" id="ARBA00023180"/>
    </source>
</evidence>
<feature type="domain" description="EGF-like" evidence="17">
    <location>
        <begin position="203"/>
        <end position="239"/>
    </location>
</feature>
<dbReference type="AlphaFoldDB" id="A0A9D3M1D2"/>
<comment type="subcellular location">
    <subcellularLocation>
        <location evidence="1">Apical cell membrane</location>
        <topology evidence="1">Single-pass type I membrane protein</topology>
    </subcellularLocation>
    <subcellularLocation>
        <location evidence="2">Cell projection</location>
    </subcellularLocation>
</comment>
<evidence type="ECO:0000256" key="10">
    <source>
        <dbReference type="ARBA" id="ARBA00023136"/>
    </source>
</evidence>
<evidence type="ECO:0000313" key="18">
    <source>
        <dbReference type="EMBL" id="KAG5840785.1"/>
    </source>
</evidence>
<evidence type="ECO:0000256" key="11">
    <source>
        <dbReference type="ARBA" id="ARBA00023157"/>
    </source>
</evidence>
<dbReference type="GO" id="GO:0007154">
    <property type="term" value="P:cell communication"/>
    <property type="evidence" value="ECO:0007669"/>
    <property type="project" value="UniProtKB-ARBA"/>
</dbReference>
<feature type="disulfide bond" evidence="15">
    <location>
        <begin position="134"/>
        <end position="151"/>
    </location>
</feature>
<dbReference type="SUPFAM" id="SSF57184">
    <property type="entry name" value="Growth factor receptor domain"/>
    <property type="match status" value="1"/>
</dbReference>
<keyword evidence="7" id="KW-0677">Repeat</keyword>
<feature type="domain" description="EGF-like" evidence="17">
    <location>
        <begin position="125"/>
        <end position="163"/>
    </location>
</feature>
<keyword evidence="5" id="KW-0812">Transmembrane</keyword>
<evidence type="ECO:0000256" key="16">
    <source>
        <dbReference type="SAM" id="MobiDB-lite"/>
    </source>
</evidence>
<comment type="similarity">
    <text evidence="14">Belongs to the Crumbs protein family.</text>
</comment>
<dbReference type="GO" id="GO:0042995">
    <property type="term" value="C:cell projection"/>
    <property type="evidence" value="ECO:0007669"/>
    <property type="project" value="UniProtKB-SubCell"/>
</dbReference>
<dbReference type="InterPro" id="IPR009030">
    <property type="entry name" value="Growth_fac_rcpt_cys_sf"/>
</dbReference>
<comment type="caution">
    <text evidence="18">The sequence shown here is derived from an EMBL/GenBank/DDBJ whole genome shotgun (WGS) entry which is preliminary data.</text>
</comment>
<dbReference type="GO" id="GO:0005509">
    <property type="term" value="F:calcium ion binding"/>
    <property type="evidence" value="ECO:0007669"/>
    <property type="project" value="InterPro"/>
</dbReference>
<feature type="disulfide bond" evidence="15">
    <location>
        <begin position="267"/>
        <end position="276"/>
    </location>
</feature>
<dbReference type="FunFam" id="2.10.25.10:FF:000123">
    <property type="entry name" value="Crumbs homolog 1 (Drosophila)"/>
    <property type="match status" value="2"/>
</dbReference>
<keyword evidence="12" id="KW-0325">Glycoprotein</keyword>
<dbReference type="PRINTS" id="PR00010">
    <property type="entry name" value="EGFBLOOD"/>
</dbReference>
<dbReference type="Pfam" id="PF00008">
    <property type="entry name" value="EGF"/>
    <property type="match status" value="5"/>
</dbReference>
<dbReference type="InterPro" id="IPR001881">
    <property type="entry name" value="EGF-like_Ca-bd_dom"/>
</dbReference>
<gene>
    <name evidence="18" type="ORF">ANANG_G00192340</name>
</gene>
<dbReference type="FunFam" id="2.10.25.10:FF:000208">
    <property type="entry name" value="Crumbs 2, cell polarity complex component"/>
    <property type="match status" value="1"/>
</dbReference>
<feature type="domain" description="EGF-like" evidence="17">
    <location>
        <begin position="414"/>
        <end position="450"/>
    </location>
</feature>
<reference evidence="18" key="1">
    <citation type="submission" date="2021-01" db="EMBL/GenBank/DDBJ databases">
        <title>A chromosome-scale assembly of European eel, Anguilla anguilla.</title>
        <authorList>
            <person name="Henkel C."/>
            <person name="Jong-Raadsen S.A."/>
            <person name="Dufour S."/>
            <person name="Weltzien F.-A."/>
            <person name="Palstra A.P."/>
            <person name="Pelster B."/>
            <person name="Spaink H.P."/>
            <person name="Van Den Thillart G.E."/>
            <person name="Jansen H."/>
            <person name="Zahm M."/>
            <person name="Klopp C."/>
            <person name="Cedric C."/>
            <person name="Louis A."/>
            <person name="Berthelot C."/>
            <person name="Parey E."/>
            <person name="Roest Crollius H."/>
            <person name="Montfort J."/>
            <person name="Robinson-Rechavi M."/>
            <person name="Bucao C."/>
            <person name="Bouchez O."/>
            <person name="Gislard M."/>
            <person name="Lluch J."/>
            <person name="Milhes M."/>
            <person name="Lampietro C."/>
            <person name="Lopez Roques C."/>
            <person name="Donnadieu C."/>
            <person name="Braasch I."/>
            <person name="Desvignes T."/>
            <person name="Postlethwait J."/>
            <person name="Bobe J."/>
            <person name="Guiguen Y."/>
            <person name="Dirks R."/>
        </authorList>
    </citation>
    <scope>NUCLEOTIDE SEQUENCE</scope>
    <source>
        <strain evidence="18">Tag_6206</strain>
        <tissue evidence="18">Liver</tissue>
    </source>
</reference>
<evidence type="ECO:0000259" key="17">
    <source>
        <dbReference type="PROSITE" id="PS50026"/>
    </source>
</evidence>
<feature type="disulfide bond" evidence="15">
    <location>
        <begin position="191"/>
        <end position="200"/>
    </location>
</feature>
<keyword evidence="10" id="KW-0472">Membrane</keyword>
<evidence type="ECO:0000256" key="15">
    <source>
        <dbReference type="PROSITE-ProRule" id="PRU00076"/>
    </source>
</evidence>
<dbReference type="PROSITE" id="PS01186">
    <property type="entry name" value="EGF_2"/>
    <property type="match status" value="7"/>
</dbReference>
<organism evidence="18 19">
    <name type="scientific">Anguilla anguilla</name>
    <name type="common">European freshwater eel</name>
    <name type="synonym">Muraena anguilla</name>
    <dbReference type="NCBI Taxonomy" id="7936"/>
    <lineage>
        <taxon>Eukaryota</taxon>
        <taxon>Metazoa</taxon>
        <taxon>Chordata</taxon>
        <taxon>Craniata</taxon>
        <taxon>Vertebrata</taxon>
        <taxon>Euteleostomi</taxon>
        <taxon>Actinopterygii</taxon>
        <taxon>Neopterygii</taxon>
        <taxon>Teleostei</taxon>
        <taxon>Anguilliformes</taxon>
        <taxon>Anguillidae</taxon>
        <taxon>Anguilla</taxon>
    </lineage>
</organism>
<feature type="domain" description="EGF-like" evidence="17">
    <location>
        <begin position="318"/>
        <end position="354"/>
    </location>
</feature>
<evidence type="ECO:0000256" key="14">
    <source>
        <dbReference type="ARBA" id="ARBA00060989"/>
    </source>
</evidence>
<accession>A0A9D3M1D2</accession>
<feature type="domain" description="EGF-like" evidence="17">
    <location>
        <begin position="165"/>
        <end position="201"/>
    </location>
</feature>
<keyword evidence="19" id="KW-1185">Reference proteome</keyword>
<feature type="disulfide bond" evidence="15">
    <location>
        <begin position="153"/>
        <end position="162"/>
    </location>
</feature>
<evidence type="ECO:0000256" key="1">
    <source>
        <dbReference type="ARBA" id="ARBA00004247"/>
    </source>
</evidence>
<dbReference type="FunFam" id="2.10.25.10:FF:000391">
    <property type="entry name" value="Weary, isoform C"/>
    <property type="match status" value="1"/>
</dbReference>
<evidence type="ECO:0000256" key="3">
    <source>
        <dbReference type="ARBA" id="ARBA00022475"/>
    </source>
</evidence>
<evidence type="ECO:0000256" key="6">
    <source>
        <dbReference type="ARBA" id="ARBA00022729"/>
    </source>
</evidence>
<dbReference type="InterPro" id="IPR051022">
    <property type="entry name" value="Notch_Cell-Fate_Det"/>
</dbReference>
<name>A0A9D3M1D2_ANGAN</name>
<dbReference type="InterPro" id="IPR018097">
    <property type="entry name" value="EGF_Ca-bd_CS"/>
</dbReference>
<dbReference type="FunFam" id="2.10.25.10:FF:000520">
    <property type="entry name" value="Predicted protein"/>
    <property type="match status" value="1"/>
</dbReference>
<dbReference type="InterPro" id="IPR000742">
    <property type="entry name" value="EGF"/>
</dbReference>
<feature type="domain" description="EGF-like" evidence="17">
    <location>
        <begin position="241"/>
        <end position="277"/>
    </location>
</feature>
<evidence type="ECO:0000256" key="7">
    <source>
        <dbReference type="ARBA" id="ARBA00022737"/>
    </source>
</evidence>
<feature type="domain" description="EGF-like" evidence="17">
    <location>
        <begin position="452"/>
        <end position="489"/>
    </location>
</feature>
<dbReference type="Gene3D" id="2.10.25.10">
    <property type="entry name" value="Laminin"/>
    <property type="match status" value="9"/>
</dbReference>
<dbReference type="SMART" id="SM00179">
    <property type="entry name" value="EGF_CA"/>
    <property type="match status" value="9"/>
</dbReference>
<feature type="disulfide bond" evidence="15">
    <location>
        <begin position="229"/>
        <end position="238"/>
    </location>
</feature>
<dbReference type="SUPFAM" id="SSF57196">
    <property type="entry name" value="EGF/Laminin"/>
    <property type="match status" value="6"/>
</dbReference>
<dbReference type="PANTHER" id="PTHR24049">
    <property type="entry name" value="CRUMBS FAMILY MEMBER"/>
    <property type="match status" value="1"/>
</dbReference>
<evidence type="ECO:0000256" key="5">
    <source>
        <dbReference type="ARBA" id="ARBA00022692"/>
    </source>
</evidence>
<evidence type="ECO:0000313" key="19">
    <source>
        <dbReference type="Proteomes" id="UP001044222"/>
    </source>
</evidence>
<dbReference type="PROSITE" id="PS50026">
    <property type="entry name" value="EGF_3"/>
    <property type="match status" value="9"/>
</dbReference>
<dbReference type="GO" id="GO:0032991">
    <property type="term" value="C:protein-containing complex"/>
    <property type="evidence" value="ECO:0007669"/>
    <property type="project" value="UniProtKB-ARBA"/>
</dbReference>
<evidence type="ECO:0000256" key="13">
    <source>
        <dbReference type="ARBA" id="ARBA00023273"/>
    </source>
</evidence>
<dbReference type="SMART" id="SM00181">
    <property type="entry name" value="EGF"/>
    <property type="match status" value="9"/>
</dbReference>
<feature type="domain" description="EGF-like" evidence="17">
    <location>
        <begin position="279"/>
        <end position="316"/>
    </location>
</feature>
<feature type="region of interest" description="Disordered" evidence="16">
    <location>
        <begin position="510"/>
        <end position="585"/>
    </location>
</feature>
<dbReference type="FunFam" id="2.10.25.10:FF:000339">
    <property type="entry name" value="Crumbs cell polarity complex component 2"/>
    <property type="match status" value="1"/>
</dbReference>
<dbReference type="FunFam" id="2.10.25.10:FF:000006">
    <property type="entry name" value="Versican core protein-like isoform 1"/>
    <property type="match status" value="1"/>
</dbReference>
<keyword evidence="4 15" id="KW-0245">EGF-like domain</keyword>
<dbReference type="EMBL" id="JAFIRN010000010">
    <property type="protein sequence ID" value="KAG5840785.1"/>
    <property type="molecule type" value="Genomic_DNA"/>
</dbReference>
<dbReference type="PROSITE" id="PS01187">
    <property type="entry name" value="EGF_CA"/>
    <property type="match status" value="4"/>
</dbReference>
<dbReference type="GO" id="GO:0030855">
    <property type="term" value="P:epithelial cell differentiation"/>
    <property type="evidence" value="ECO:0007669"/>
    <property type="project" value="UniProtKB-ARBA"/>
</dbReference>
<evidence type="ECO:0000256" key="9">
    <source>
        <dbReference type="ARBA" id="ARBA00022989"/>
    </source>
</evidence>
<dbReference type="GO" id="GO:0023052">
    <property type="term" value="P:signaling"/>
    <property type="evidence" value="ECO:0007669"/>
    <property type="project" value="UniProtKB-ARBA"/>
</dbReference>
<dbReference type="GO" id="GO:0009653">
    <property type="term" value="P:anatomical structure morphogenesis"/>
    <property type="evidence" value="ECO:0007669"/>
    <property type="project" value="UniProtKB-ARBA"/>
</dbReference>
<keyword evidence="8" id="KW-0106">Calcium</keyword>
<proteinExistence type="inferred from homology"/>
<sequence length="629" mass="68183">MWGTLLRDIRQMCILPMPEWSHLCGRRGQLSVSLPQGNGVVHGQGLRGAVRWVRFRGLSQLHQHSRHQGLQLRLPGWFRRRQLHSQNRRLRERPLPGGEDGVRGWRRWLHLPLPRRLRREDCRTGVGACLEEPCLNNGSCVPLPDGGGHRCQCGPGFGGPRCEEDVDECQSHPCQNGAICMDRANGYQCFCVPGFQGYHCEIDINECASRPCENNGTCVNEKDRYSCECLLGYTGVNCEVEIDECESDPCRNGATCHDHVGLYVCQCPAGFEGLDCEIDIDECESAPCLNEGTCNDLVDSYECDCSDTGFTGEACEVDIPECASNPCQNNATCQEGIKSYSCLCWPGYEGDHCEIDIDECAVEPCQNGGHCFERSNMTNYGKLPQLDWQFSYADAAGHLCECLPGFTGENCSVNIDECESSPCQNGASCEDLVNSYKCICPAGYTGTDCETDIDECESGPCQNGAECEDGVARYTCRCPAPTEPGRSPGGAATAACAWWAARVTGARTAPPAPPCWRTASTGTRASARPASAGTCATRPPPSPSPPRASPCWRRCTRTGAGEADPGARREAAVPHHPAGRRPVLLGRRGDSGLLLELAGASRAGPSGRARSWRWCSRARSATAVGGRSP</sequence>
<keyword evidence="9" id="KW-1133">Transmembrane helix</keyword>
<dbReference type="PROSITE" id="PS00010">
    <property type="entry name" value="ASX_HYDROXYL"/>
    <property type="match status" value="6"/>
</dbReference>
<evidence type="ECO:0000256" key="4">
    <source>
        <dbReference type="ARBA" id="ARBA00022536"/>
    </source>
</evidence>
<feature type="disulfide bond" evidence="15">
    <location>
        <begin position="440"/>
        <end position="449"/>
    </location>
</feature>
<keyword evidence="11 15" id="KW-1015">Disulfide bond</keyword>
<dbReference type="GO" id="GO:0007157">
    <property type="term" value="P:heterophilic cell-cell adhesion via plasma membrane cell adhesion molecules"/>
    <property type="evidence" value="ECO:0007669"/>
    <property type="project" value="TreeGrafter"/>
</dbReference>
<protein>
    <recommendedName>
        <fullName evidence="17">EGF-like domain-containing protein</fullName>
    </recommendedName>
</protein>
<keyword evidence="3" id="KW-1003">Cell membrane</keyword>
<feature type="disulfide bond" evidence="15">
    <location>
        <begin position="344"/>
        <end position="353"/>
    </location>
</feature>
<feature type="domain" description="EGF-like" evidence="17">
    <location>
        <begin position="356"/>
        <end position="412"/>
    </location>
</feature>
<evidence type="ECO:0000256" key="2">
    <source>
        <dbReference type="ARBA" id="ARBA00004316"/>
    </source>
</evidence>
<feature type="compositionally biased region" description="Pro residues" evidence="16">
    <location>
        <begin position="538"/>
        <end position="548"/>
    </location>
</feature>
<keyword evidence="6" id="KW-0732">Signal</keyword>
<dbReference type="CDD" id="cd00054">
    <property type="entry name" value="EGF_CA"/>
    <property type="match status" value="8"/>
</dbReference>
<dbReference type="GO" id="GO:0016324">
    <property type="term" value="C:apical plasma membrane"/>
    <property type="evidence" value="ECO:0007669"/>
    <property type="project" value="UniProtKB-SubCell"/>
</dbReference>
<dbReference type="Pfam" id="PF12661">
    <property type="entry name" value="hEGF"/>
    <property type="match status" value="3"/>
</dbReference>
<dbReference type="InterPro" id="IPR000152">
    <property type="entry name" value="EGF-type_Asp/Asn_hydroxyl_site"/>
</dbReference>
<dbReference type="PROSITE" id="PS00022">
    <property type="entry name" value="EGF_1"/>
    <property type="match status" value="7"/>
</dbReference>
<dbReference type="FunFam" id="2.10.25.10:FF:000039">
    <property type="entry name" value="Crumbs cell polarity complex component 1"/>
    <property type="match status" value="1"/>
</dbReference>
<dbReference type="PANTHER" id="PTHR24049:SF19">
    <property type="entry name" value="PROTEIN CRUMBS HOMOLOG 2"/>
    <property type="match status" value="1"/>
</dbReference>
<evidence type="ECO:0000256" key="8">
    <source>
        <dbReference type="ARBA" id="ARBA00022837"/>
    </source>
</evidence>
<dbReference type="GO" id="GO:0048731">
    <property type="term" value="P:system development"/>
    <property type="evidence" value="ECO:0007669"/>
    <property type="project" value="UniProtKB-ARBA"/>
</dbReference>
<comment type="caution">
    <text evidence="15">Lacks conserved residue(s) required for the propagation of feature annotation.</text>
</comment>
<feature type="disulfide bond" evidence="15">
    <location>
        <begin position="402"/>
        <end position="411"/>
    </location>
</feature>